<feature type="domain" description="Palmitoyltransferase DHHC" evidence="9">
    <location>
        <begin position="395"/>
        <end position="510"/>
    </location>
</feature>
<evidence type="ECO:0000313" key="10">
    <source>
        <dbReference type="EMBL" id="CAI2361082.1"/>
    </source>
</evidence>
<feature type="transmembrane region" description="Helical" evidence="8">
    <location>
        <begin position="440"/>
        <end position="462"/>
    </location>
</feature>
<evidence type="ECO:0000256" key="3">
    <source>
        <dbReference type="ARBA" id="ARBA00022737"/>
    </source>
</evidence>
<comment type="similarity">
    <text evidence="8">Belongs to the DHHC palmitoyltransferase family.</text>
</comment>
<evidence type="ECO:0000256" key="2">
    <source>
        <dbReference type="ARBA" id="ARBA00022692"/>
    </source>
</evidence>
<keyword evidence="2 8" id="KW-0812">Transmembrane</keyword>
<feature type="transmembrane region" description="Helical" evidence="8">
    <location>
        <begin position="353"/>
        <end position="373"/>
    </location>
</feature>
<keyword evidence="4 8" id="KW-1133">Transmembrane helix</keyword>
<dbReference type="Gene3D" id="1.25.40.20">
    <property type="entry name" value="Ankyrin repeat-containing domain"/>
    <property type="match status" value="1"/>
</dbReference>
<comment type="catalytic activity">
    <reaction evidence="8">
        <text>L-cysteinyl-[protein] + hexadecanoyl-CoA = S-hexadecanoyl-L-cysteinyl-[protein] + CoA</text>
        <dbReference type="Rhea" id="RHEA:36683"/>
        <dbReference type="Rhea" id="RHEA-COMP:10131"/>
        <dbReference type="Rhea" id="RHEA-COMP:11032"/>
        <dbReference type="ChEBI" id="CHEBI:29950"/>
        <dbReference type="ChEBI" id="CHEBI:57287"/>
        <dbReference type="ChEBI" id="CHEBI:57379"/>
        <dbReference type="ChEBI" id="CHEBI:74151"/>
        <dbReference type="EC" id="2.3.1.225"/>
    </reaction>
</comment>
<keyword evidence="8" id="KW-0808">Transferase</keyword>
<dbReference type="PROSITE" id="PS50088">
    <property type="entry name" value="ANK_REPEAT"/>
    <property type="match status" value="3"/>
</dbReference>
<name>A0AAD1X6Y2_EUPCR</name>
<protein>
    <recommendedName>
        <fullName evidence="8">Palmitoyltransferase</fullName>
        <ecNumber evidence="8">2.3.1.225</ecNumber>
    </recommendedName>
</protein>
<evidence type="ECO:0000256" key="4">
    <source>
        <dbReference type="ARBA" id="ARBA00022989"/>
    </source>
</evidence>
<evidence type="ECO:0000259" key="9">
    <source>
        <dbReference type="Pfam" id="PF01529"/>
    </source>
</evidence>
<dbReference type="SMART" id="SM00248">
    <property type="entry name" value="ANK"/>
    <property type="match status" value="5"/>
</dbReference>
<dbReference type="InterPro" id="IPR002110">
    <property type="entry name" value="Ankyrin_rpt"/>
</dbReference>
<organism evidence="10 11">
    <name type="scientific">Euplotes crassus</name>
    <dbReference type="NCBI Taxonomy" id="5936"/>
    <lineage>
        <taxon>Eukaryota</taxon>
        <taxon>Sar</taxon>
        <taxon>Alveolata</taxon>
        <taxon>Ciliophora</taxon>
        <taxon>Intramacronucleata</taxon>
        <taxon>Spirotrichea</taxon>
        <taxon>Hypotrichia</taxon>
        <taxon>Euplotida</taxon>
        <taxon>Euplotidae</taxon>
        <taxon>Moneuplotes</taxon>
    </lineage>
</organism>
<dbReference type="EMBL" id="CAMPGE010002282">
    <property type="protein sequence ID" value="CAI2361082.1"/>
    <property type="molecule type" value="Genomic_DNA"/>
</dbReference>
<dbReference type="Pfam" id="PF01529">
    <property type="entry name" value="DHHC"/>
    <property type="match status" value="1"/>
</dbReference>
<comment type="caution">
    <text evidence="10">The sequence shown here is derived from an EMBL/GenBank/DDBJ whole genome shotgun (WGS) entry which is preliminary data.</text>
</comment>
<keyword evidence="6 8" id="KW-0472">Membrane</keyword>
<dbReference type="SUPFAM" id="SSF48403">
    <property type="entry name" value="Ankyrin repeat"/>
    <property type="match status" value="1"/>
</dbReference>
<comment type="subcellular location">
    <subcellularLocation>
        <location evidence="1">Membrane</location>
        <topology evidence="1">Multi-pass membrane protein</topology>
    </subcellularLocation>
</comment>
<dbReference type="InterPro" id="IPR001594">
    <property type="entry name" value="Palmitoyltrfase_DHHC"/>
</dbReference>
<evidence type="ECO:0000256" key="1">
    <source>
        <dbReference type="ARBA" id="ARBA00004141"/>
    </source>
</evidence>
<evidence type="ECO:0000313" key="11">
    <source>
        <dbReference type="Proteomes" id="UP001295684"/>
    </source>
</evidence>
<keyword evidence="3" id="KW-0677">Repeat</keyword>
<keyword evidence="8" id="KW-0012">Acyltransferase</keyword>
<keyword evidence="5 7" id="KW-0040">ANK repeat</keyword>
<dbReference type="Pfam" id="PF12796">
    <property type="entry name" value="Ank_2"/>
    <property type="match status" value="1"/>
</dbReference>
<feature type="transmembrane region" description="Helical" evidence="8">
    <location>
        <begin position="325"/>
        <end position="347"/>
    </location>
</feature>
<dbReference type="InterPro" id="IPR036770">
    <property type="entry name" value="Ankyrin_rpt-contain_sf"/>
</dbReference>
<dbReference type="GO" id="GO:0019706">
    <property type="term" value="F:protein-cysteine S-palmitoyltransferase activity"/>
    <property type="evidence" value="ECO:0007669"/>
    <property type="project" value="UniProtKB-EC"/>
</dbReference>
<gene>
    <name evidence="10" type="ORF">ECRASSUSDP1_LOCUS2391</name>
</gene>
<evidence type="ECO:0000256" key="5">
    <source>
        <dbReference type="ARBA" id="ARBA00023043"/>
    </source>
</evidence>
<dbReference type="EC" id="2.3.1.225" evidence="8"/>
<dbReference type="PANTHER" id="PTHR24161:SF85">
    <property type="entry name" value="PALMITOYLTRANSFERASE HIP14"/>
    <property type="match status" value="1"/>
</dbReference>
<reference evidence="10" key="1">
    <citation type="submission" date="2023-07" db="EMBL/GenBank/DDBJ databases">
        <authorList>
            <consortium name="AG Swart"/>
            <person name="Singh M."/>
            <person name="Singh A."/>
            <person name="Seah K."/>
            <person name="Emmerich C."/>
        </authorList>
    </citation>
    <scope>NUCLEOTIDE SEQUENCE</scope>
    <source>
        <strain evidence="10">DP1</strain>
    </source>
</reference>
<dbReference type="PROSITE" id="PS50297">
    <property type="entry name" value="ANK_REP_REGION"/>
    <property type="match status" value="3"/>
</dbReference>
<feature type="repeat" description="ANK" evidence="7">
    <location>
        <begin position="209"/>
        <end position="241"/>
    </location>
</feature>
<dbReference type="Proteomes" id="UP001295684">
    <property type="component" value="Unassembled WGS sequence"/>
</dbReference>
<comment type="domain">
    <text evidence="8">The DHHC domain is required for palmitoyltransferase activity.</text>
</comment>
<dbReference type="AlphaFoldDB" id="A0AAD1X6Y2"/>
<keyword evidence="11" id="KW-1185">Reference proteome</keyword>
<feature type="repeat" description="ANK" evidence="7">
    <location>
        <begin position="242"/>
        <end position="278"/>
    </location>
</feature>
<proteinExistence type="inferred from homology"/>
<evidence type="ECO:0000256" key="7">
    <source>
        <dbReference type="PROSITE-ProRule" id="PRU00023"/>
    </source>
</evidence>
<dbReference type="PANTHER" id="PTHR24161">
    <property type="entry name" value="ANK_REP_REGION DOMAIN-CONTAINING PROTEIN-RELATED"/>
    <property type="match status" value="1"/>
</dbReference>
<accession>A0AAD1X6Y2</accession>
<feature type="repeat" description="ANK" evidence="7">
    <location>
        <begin position="142"/>
        <end position="174"/>
    </location>
</feature>
<sequence length="644" mass="73615">MDQSSSNDSNLESIISSVNSVKKHTFKNRVLSRDSSFSLEHDLGITPSRSNTSCNQGNGPRNLHDEEVYSTFETYFHLKKSLLMIACELEHLEMCKNIIELVIEGIDKQEDTLTEYLRKDHIWGNQSRSEILNEYVNRKDDFGSAPLHLASFKGNLKLVKLLCANGADPFLITDEGLTVLHSAAEGDAVNVIYYFINNYGMDIDKTDGNGLTPLHWSVVDGNEISATYLLSWGSEINRPDNFGNTPLHLSVHHAENELNTRLTKILLLRGASRDTINNDNQKPIDLITNSEITQDLIKILKKPRYCSCMLIRMPLQKLEKNYKTLITFLVLILIEAIIAGVFALPMLDSEFHTIFFIVLHCLVMLNFAAASILDPGFLKSKYEFQSLLNKIDPVYLCPDCNVIRTPNSRHCGLCNHCVEKFDHHCPYLNNCIGYRNHLPFVLFLLFLMGLLVELFVILSLNFKNDFNDHPWTVMQKNSFNKIFVALAVLVYSFGGFFLIFVFLLFITHASKLFCYRQKAKFQFERIEERSGANVHSPDARPNSEKISFAKIFASEILVATDGGTENEIPKIRKYRTTNDSIIEEIEKEGLLEANYVGEMEYSPNKARTQKSYFRGLISRFWYKPPSQGQACKLVMRQMMRDKLE</sequence>
<evidence type="ECO:0000256" key="8">
    <source>
        <dbReference type="RuleBase" id="RU079119"/>
    </source>
</evidence>
<dbReference type="PROSITE" id="PS50216">
    <property type="entry name" value="DHHC"/>
    <property type="match status" value="1"/>
</dbReference>
<evidence type="ECO:0000256" key="6">
    <source>
        <dbReference type="ARBA" id="ARBA00023136"/>
    </source>
</evidence>
<feature type="transmembrane region" description="Helical" evidence="8">
    <location>
        <begin position="482"/>
        <end position="506"/>
    </location>
</feature>
<dbReference type="GO" id="GO:0016020">
    <property type="term" value="C:membrane"/>
    <property type="evidence" value="ECO:0007669"/>
    <property type="project" value="UniProtKB-SubCell"/>
</dbReference>